<dbReference type="EMBL" id="DF968092">
    <property type="protein sequence ID" value="GAP04987.1"/>
    <property type="molecule type" value="Genomic_DNA"/>
</dbReference>
<organism evidence="3">
    <name type="scientific">Fructobacillus tropaeoli</name>
    <dbReference type="NCBI Taxonomy" id="709323"/>
    <lineage>
        <taxon>Bacteria</taxon>
        <taxon>Bacillati</taxon>
        <taxon>Bacillota</taxon>
        <taxon>Bacilli</taxon>
        <taxon>Lactobacillales</taxon>
        <taxon>Lactobacillaceae</taxon>
        <taxon>Fructobacillus</taxon>
    </lineage>
</organism>
<protein>
    <submittedName>
        <fullName evidence="3">Uncharacterized protein</fullName>
    </submittedName>
</protein>
<dbReference type="STRING" id="709323.GCA_001047135_01553"/>
<evidence type="ECO:0000313" key="3">
    <source>
        <dbReference type="EMBL" id="GAP04987.1"/>
    </source>
</evidence>
<name>A0A3F3H5U9_9LACO</name>
<feature type="compositionally biased region" description="Low complexity" evidence="1">
    <location>
        <begin position="11"/>
        <end position="26"/>
    </location>
</feature>
<feature type="compositionally biased region" description="Polar residues" evidence="1">
    <location>
        <begin position="1"/>
        <end position="10"/>
    </location>
</feature>
<accession>A0A3F3H5U9</accession>
<feature type="region of interest" description="Disordered" evidence="1">
    <location>
        <begin position="91"/>
        <end position="113"/>
    </location>
</feature>
<sequence>TGGAQTQDGKTNVTSTPTVTGGTQTQERQESMSVSPVSGTQSEQSPVSTPSKVATALPQTGMKTAENPTKLYVAGLVVLAGVGLGTWQKVQSNNRKRKRLAKMSNDLKQSAVS</sequence>
<feature type="region of interest" description="Disordered" evidence="1">
    <location>
        <begin position="1"/>
        <end position="65"/>
    </location>
</feature>
<dbReference type="RefSeq" id="WP_158531890.1">
    <property type="nucleotide sequence ID" value="NZ_DF968092.1"/>
</dbReference>
<keyword evidence="2" id="KW-0472">Membrane</keyword>
<proteinExistence type="predicted"/>
<evidence type="ECO:0000256" key="2">
    <source>
        <dbReference type="SAM" id="Phobius"/>
    </source>
</evidence>
<gene>
    <name evidence="3" type="ORF">FTRO_0150090</name>
</gene>
<feature type="non-terminal residue" evidence="3">
    <location>
        <position position="1"/>
    </location>
</feature>
<keyword evidence="2" id="KW-0812">Transmembrane</keyword>
<dbReference type="Proteomes" id="UP000064514">
    <property type="component" value="Unassembled WGS sequence"/>
</dbReference>
<keyword evidence="2" id="KW-1133">Transmembrane helix</keyword>
<evidence type="ECO:0000256" key="1">
    <source>
        <dbReference type="SAM" id="MobiDB-lite"/>
    </source>
</evidence>
<reference evidence="3" key="1">
    <citation type="journal article" date="2015" name="BMC Genomics">
        <title>Comparative genomics of Fructobacillus spp. and Leuconostoc spp. reveals niche-specific evolution of Fructobacillus spp.</title>
        <authorList>
            <person name="Endo A."/>
            <person name="Tanizawa Y."/>
            <person name="Tanaka N."/>
            <person name="Maeno S."/>
            <person name="Kumar H."/>
            <person name="Shiwa Y."/>
            <person name="Okada S."/>
            <person name="Yoshikawa H."/>
            <person name="Dicks L."/>
            <person name="Nakagawa J."/>
            <person name="Arita M."/>
        </authorList>
    </citation>
    <scope>NUCLEOTIDE SEQUENCE [LARGE SCALE GENOMIC DNA]</scope>
    <source>
        <strain evidence="3">F214-1</strain>
    </source>
</reference>
<dbReference type="AlphaFoldDB" id="A0A3F3H5U9"/>
<feature type="compositionally biased region" description="Polar residues" evidence="1">
    <location>
        <begin position="31"/>
        <end position="62"/>
    </location>
</feature>
<feature type="transmembrane region" description="Helical" evidence="2">
    <location>
        <begin position="71"/>
        <end position="90"/>
    </location>
</feature>